<dbReference type="AlphaFoldDB" id="A0AAN9LFM8"/>
<evidence type="ECO:0000256" key="2">
    <source>
        <dbReference type="ARBA" id="ARBA00007365"/>
    </source>
</evidence>
<dbReference type="SUPFAM" id="SSF50891">
    <property type="entry name" value="Cyclophilin-like"/>
    <property type="match status" value="1"/>
</dbReference>
<keyword evidence="9" id="KW-1185">Reference proteome</keyword>
<dbReference type="PRINTS" id="PR00153">
    <property type="entry name" value="CSAPPISMRASE"/>
</dbReference>
<feature type="compositionally biased region" description="Basic and acidic residues" evidence="6">
    <location>
        <begin position="332"/>
        <end position="342"/>
    </location>
</feature>
<dbReference type="InterPro" id="IPR002130">
    <property type="entry name" value="Cyclophilin-type_PPIase_dom"/>
</dbReference>
<feature type="compositionally biased region" description="Basic and acidic residues" evidence="6">
    <location>
        <begin position="170"/>
        <end position="179"/>
    </location>
</feature>
<dbReference type="GO" id="GO:0006457">
    <property type="term" value="P:protein folding"/>
    <property type="evidence" value="ECO:0007669"/>
    <property type="project" value="TreeGrafter"/>
</dbReference>
<dbReference type="PROSITE" id="PS50072">
    <property type="entry name" value="CSA_PPIASE_2"/>
    <property type="match status" value="1"/>
</dbReference>
<evidence type="ECO:0000259" key="7">
    <source>
        <dbReference type="PROSITE" id="PS50072"/>
    </source>
</evidence>
<gene>
    <name evidence="8" type="ORF">VNO80_30033</name>
</gene>
<feature type="region of interest" description="Disordered" evidence="6">
    <location>
        <begin position="249"/>
        <end position="342"/>
    </location>
</feature>
<dbReference type="GO" id="GO:0003755">
    <property type="term" value="F:peptidyl-prolyl cis-trans isomerase activity"/>
    <property type="evidence" value="ECO:0007669"/>
    <property type="project" value="UniProtKB-KW"/>
</dbReference>
<protein>
    <recommendedName>
        <fullName evidence="3">peptidylprolyl isomerase</fullName>
        <ecNumber evidence="3">5.2.1.8</ecNumber>
    </recommendedName>
</protein>
<comment type="caution">
    <text evidence="8">The sequence shown here is derived from an EMBL/GenBank/DDBJ whole genome shotgun (WGS) entry which is preliminary data.</text>
</comment>
<dbReference type="EC" id="5.2.1.8" evidence="3"/>
<dbReference type="PANTHER" id="PTHR11071:SF561">
    <property type="entry name" value="PEPTIDYL-PROLYL CIS-TRANS ISOMERASE D-RELATED"/>
    <property type="match status" value="1"/>
</dbReference>
<evidence type="ECO:0000256" key="6">
    <source>
        <dbReference type="SAM" id="MobiDB-lite"/>
    </source>
</evidence>
<reference evidence="8 9" key="1">
    <citation type="submission" date="2024-01" db="EMBL/GenBank/DDBJ databases">
        <title>The genomes of 5 underutilized Papilionoideae crops provide insights into root nodulation and disease resistanc.</title>
        <authorList>
            <person name="Jiang F."/>
        </authorList>
    </citation>
    <scope>NUCLEOTIDE SEQUENCE [LARGE SCALE GENOMIC DNA]</scope>
    <source>
        <strain evidence="8">JINMINGXINNONG_FW02</strain>
        <tissue evidence="8">Leaves</tissue>
    </source>
</reference>
<feature type="compositionally biased region" description="Basic and acidic residues" evidence="6">
    <location>
        <begin position="287"/>
        <end position="323"/>
    </location>
</feature>
<feature type="region of interest" description="Disordered" evidence="6">
    <location>
        <begin position="170"/>
        <end position="199"/>
    </location>
</feature>
<dbReference type="GO" id="GO:0005737">
    <property type="term" value="C:cytoplasm"/>
    <property type="evidence" value="ECO:0007669"/>
    <property type="project" value="TreeGrafter"/>
</dbReference>
<dbReference type="PANTHER" id="PTHR11071">
    <property type="entry name" value="PEPTIDYL-PROLYL CIS-TRANS ISOMERASE"/>
    <property type="match status" value="1"/>
</dbReference>
<evidence type="ECO:0000313" key="8">
    <source>
        <dbReference type="EMBL" id="KAK7333268.1"/>
    </source>
</evidence>
<feature type="domain" description="PPIase cyclophilin-type" evidence="7">
    <location>
        <begin position="1"/>
        <end position="164"/>
    </location>
</feature>
<evidence type="ECO:0000313" key="9">
    <source>
        <dbReference type="Proteomes" id="UP001374584"/>
    </source>
</evidence>
<feature type="compositionally biased region" description="Basic residues" evidence="6">
    <location>
        <begin position="252"/>
        <end position="268"/>
    </location>
</feature>
<dbReference type="Pfam" id="PF00160">
    <property type="entry name" value="Pro_isomerase"/>
    <property type="match status" value="1"/>
</dbReference>
<dbReference type="Proteomes" id="UP001374584">
    <property type="component" value="Unassembled WGS sequence"/>
</dbReference>
<proteinExistence type="inferred from homology"/>
<keyword evidence="4" id="KW-0697">Rotamase</keyword>
<dbReference type="InterPro" id="IPR029000">
    <property type="entry name" value="Cyclophilin-like_dom_sf"/>
</dbReference>
<accession>A0AAN9LFM8</accession>
<name>A0AAN9LFM8_PHACN</name>
<dbReference type="GO" id="GO:0016018">
    <property type="term" value="F:cyclosporin A binding"/>
    <property type="evidence" value="ECO:0007669"/>
    <property type="project" value="TreeGrafter"/>
</dbReference>
<dbReference type="Gene3D" id="2.40.100.10">
    <property type="entry name" value="Cyclophilin-like"/>
    <property type="match status" value="1"/>
</dbReference>
<organism evidence="8 9">
    <name type="scientific">Phaseolus coccineus</name>
    <name type="common">Scarlet runner bean</name>
    <name type="synonym">Phaseolus multiflorus</name>
    <dbReference type="NCBI Taxonomy" id="3886"/>
    <lineage>
        <taxon>Eukaryota</taxon>
        <taxon>Viridiplantae</taxon>
        <taxon>Streptophyta</taxon>
        <taxon>Embryophyta</taxon>
        <taxon>Tracheophyta</taxon>
        <taxon>Spermatophyta</taxon>
        <taxon>Magnoliopsida</taxon>
        <taxon>eudicotyledons</taxon>
        <taxon>Gunneridae</taxon>
        <taxon>Pentapetalae</taxon>
        <taxon>rosids</taxon>
        <taxon>fabids</taxon>
        <taxon>Fabales</taxon>
        <taxon>Fabaceae</taxon>
        <taxon>Papilionoideae</taxon>
        <taxon>50 kb inversion clade</taxon>
        <taxon>NPAAA clade</taxon>
        <taxon>indigoferoid/millettioid clade</taxon>
        <taxon>Phaseoleae</taxon>
        <taxon>Phaseolus</taxon>
    </lineage>
</organism>
<comment type="catalytic activity">
    <reaction evidence="1">
        <text>[protein]-peptidylproline (omega=180) = [protein]-peptidylproline (omega=0)</text>
        <dbReference type="Rhea" id="RHEA:16237"/>
        <dbReference type="Rhea" id="RHEA-COMP:10747"/>
        <dbReference type="Rhea" id="RHEA-COMP:10748"/>
        <dbReference type="ChEBI" id="CHEBI:83833"/>
        <dbReference type="ChEBI" id="CHEBI:83834"/>
        <dbReference type="EC" id="5.2.1.8"/>
    </reaction>
</comment>
<sequence length="376" mass="42160">MDVSIDGDPVKRMVFELFCDVAPMTAENFRALCTGEKGISLNTGKPLHYKGSFFHQVIKGSIVQGGDFVNRNGTGGESIYGSKFPDESPVLKHDAPGLLSMAIANRDTLGSHFIINLKADHHLDGNHVVFGRLVQGYNVLTKMGEMGDEEGHPTVIIKIIKCGEYSNDGKKVNKSKMETDSETNNYETQRKGKHKKYLKDRRKMKRYYSSVLGSSSDSDKKSSEFQEFLQKTSAISEIKWEEYFLSQETVRKGKHKKSSKDRRKRRKYYSSESGSSSDPDTQSSETETNKSKMVKDGSFEEINKSKMEKNEFSEEVNKSERETGGPSAAHHGRTEKGKHLKNAEEEWELIEIFSGSSSDSYMKISAESDMSSSSGI</sequence>
<evidence type="ECO:0000256" key="1">
    <source>
        <dbReference type="ARBA" id="ARBA00000971"/>
    </source>
</evidence>
<dbReference type="EMBL" id="JAYMYR010000011">
    <property type="protein sequence ID" value="KAK7333268.1"/>
    <property type="molecule type" value="Genomic_DNA"/>
</dbReference>
<evidence type="ECO:0000256" key="3">
    <source>
        <dbReference type="ARBA" id="ARBA00013194"/>
    </source>
</evidence>
<dbReference type="FunFam" id="2.40.100.10:FF:000022">
    <property type="entry name" value="Peptidyl-prolyl cis-trans isomerase CYP95"/>
    <property type="match status" value="1"/>
</dbReference>
<keyword evidence="5" id="KW-0413">Isomerase</keyword>
<comment type="similarity">
    <text evidence="2">Belongs to the cyclophilin-type PPIase family.</text>
</comment>
<evidence type="ECO:0000256" key="5">
    <source>
        <dbReference type="ARBA" id="ARBA00023235"/>
    </source>
</evidence>
<evidence type="ECO:0000256" key="4">
    <source>
        <dbReference type="ARBA" id="ARBA00023110"/>
    </source>
</evidence>